<dbReference type="GO" id="GO:0000978">
    <property type="term" value="F:RNA polymerase II cis-regulatory region sequence-specific DNA binding"/>
    <property type="evidence" value="ECO:0007669"/>
    <property type="project" value="InterPro"/>
</dbReference>
<feature type="domain" description="E2F/DP family winged-helix DNA-binding" evidence="7">
    <location>
        <begin position="273"/>
        <end position="347"/>
    </location>
</feature>
<dbReference type="PANTHER" id="PTHR12081:SF7">
    <property type="entry name" value="TRANSCRIPTION FACTOR EFL-3"/>
    <property type="match status" value="1"/>
</dbReference>
<organism evidence="9">
    <name type="scientific">Naegleria gruberi</name>
    <name type="common">Amoeba</name>
    <dbReference type="NCBI Taxonomy" id="5762"/>
    <lineage>
        <taxon>Eukaryota</taxon>
        <taxon>Discoba</taxon>
        <taxon>Heterolobosea</taxon>
        <taxon>Tetramitia</taxon>
        <taxon>Eutetramitia</taxon>
        <taxon>Vahlkampfiidae</taxon>
        <taxon>Naegleria</taxon>
    </lineage>
</organism>
<evidence type="ECO:0000256" key="4">
    <source>
        <dbReference type="ARBA" id="ARBA00023163"/>
    </source>
</evidence>
<keyword evidence="4 5" id="KW-0804">Transcription</keyword>
<dbReference type="PANTHER" id="PTHR12081">
    <property type="entry name" value="TRANSCRIPTION FACTOR E2F"/>
    <property type="match status" value="1"/>
</dbReference>
<dbReference type="EMBL" id="GG738891">
    <property type="protein sequence ID" value="EFC40606.1"/>
    <property type="molecule type" value="Genomic_DNA"/>
</dbReference>
<dbReference type="OrthoDB" id="5318at2759"/>
<feature type="region of interest" description="Disordered" evidence="6">
    <location>
        <begin position="1"/>
        <end position="26"/>
    </location>
</feature>
<dbReference type="KEGG" id="ngr:NAEGRDRAFT_71591"/>
<feature type="compositionally biased region" description="Low complexity" evidence="6">
    <location>
        <begin position="1"/>
        <end position="20"/>
    </location>
</feature>
<evidence type="ECO:0000256" key="3">
    <source>
        <dbReference type="ARBA" id="ARBA00023125"/>
    </source>
</evidence>
<comment type="similarity">
    <text evidence="1 5">Belongs to the E2F/DP family.</text>
</comment>
<evidence type="ECO:0000256" key="6">
    <source>
        <dbReference type="SAM" id="MobiDB-lite"/>
    </source>
</evidence>
<dbReference type="GO" id="GO:0090575">
    <property type="term" value="C:RNA polymerase II transcription regulator complex"/>
    <property type="evidence" value="ECO:0007669"/>
    <property type="project" value="TreeGrafter"/>
</dbReference>
<evidence type="ECO:0000313" key="8">
    <source>
        <dbReference type="EMBL" id="EFC40606.1"/>
    </source>
</evidence>
<dbReference type="InterPro" id="IPR003316">
    <property type="entry name" value="E2F_WHTH_DNA-bd_dom"/>
</dbReference>
<name>D2VRH8_NAEGR</name>
<dbReference type="eggNOG" id="KOG2578">
    <property type="taxonomic scope" value="Eukaryota"/>
</dbReference>
<keyword evidence="2 5" id="KW-0805">Transcription regulation</keyword>
<protein>
    <submittedName>
        <fullName evidence="8">Predicted protein</fullName>
    </submittedName>
</protein>
<keyword evidence="9" id="KW-1185">Reference proteome</keyword>
<accession>D2VRH8</accession>
<dbReference type="STRING" id="5762.D2VRH8"/>
<feature type="compositionally biased region" description="Low complexity" evidence="6">
    <location>
        <begin position="555"/>
        <end position="574"/>
    </location>
</feature>
<dbReference type="InterPro" id="IPR036388">
    <property type="entry name" value="WH-like_DNA-bd_sf"/>
</dbReference>
<feature type="region of interest" description="Disordered" evidence="6">
    <location>
        <begin position="685"/>
        <end position="742"/>
    </location>
</feature>
<reference evidence="8 9" key="1">
    <citation type="journal article" date="2010" name="Cell">
        <title>The genome of Naegleria gruberi illuminates early eukaryotic versatility.</title>
        <authorList>
            <person name="Fritz-Laylin L.K."/>
            <person name="Prochnik S.E."/>
            <person name="Ginger M.L."/>
            <person name="Dacks J.B."/>
            <person name="Carpenter M.L."/>
            <person name="Field M.C."/>
            <person name="Kuo A."/>
            <person name="Paredez A."/>
            <person name="Chapman J."/>
            <person name="Pham J."/>
            <person name="Shu S."/>
            <person name="Neupane R."/>
            <person name="Cipriano M."/>
            <person name="Mancuso J."/>
            <person name="Tu H."/>
            <person name="Salamov A."/>
            <person name="Lindquist E."/>
            <person name="Shapiro H."/>
            <person name="Lucas S."/>
            <person name="Grigoriev I.V."/>
            <person name="Cande W.Z."/>
            <person name="Fulton C."/>
            <person name="Rokhsar D.S."/>
            <person name="Dawson S.C."/>
        </authorList>
    </citation>
    <scope>NUCLEOTIDE SEQUENCE [LARGE SCALE GENOMIC DNA]</scope>
    <source>
        <strain evidence="8 9">NEG-M</strain>
    </source>
</reference>
<feature type="region of interest" description="Disordered" evidence="6">
    <location>
        <begin position="488"/>
        <end position="522"/>
    </location>
</feature>
<feature type="region of interest" description="Disordered" evidence="6">
    <location>
        <begin position="555"/>
        <end position="588"/>
    </location>
</feature>
<gene>
    <name evidence="8" type="ORF">NAEGRDRAFT_71591</name>
</gene>
<feature type="domain" description="E2F/DP family winged-helix DNA-binding" evidence="7">
    <location>
        <begin position="400"/>
        <end position="474"/>
    </location>
</feature>
<dbReference type="InterPro" id="IPR015633">
    <property type="entry name" value="E2F"/>
</dbReference>
<evidence type="ECO:0000259" key="7">
    <source>
        <dbReference type="SMART" id="SM01372"/>
    </source>
</evidence>
<evidence type="ECO:0000256" key="1">
    <source>
        <dbReference type="ARBA" id="ARBA00010940"/>
    </source>
</evidence>
<sequence length="742" mass="80211">MNNTTTTNLLTTSNTPATANRSEGVQQMNTCGRSNTSSTMPSNIQHEYTIASSQVPNNYSREYTFLKNNSRSNSSAQEISSSIQGPFSETMSIKTEKIAAGISERANVSPFSESKPIIASSCIETFTNPYHTPLLGTQSMIEPCVPIRKLPNLTINVNNNSSTAVLASAGSHSAKPNQTSPPPPSNFPTIPLLPANFTTTTTLSSGTCTSVLGNCGPIPFSFSKPTSSFAELGEIISQGNFGIPNSSTYCNDTISCNSTTSSTFEEPKKVKNRKEKSLTMICSKFIQYYEEKANSPTTSAQSKGDIKIEEAVNTLGIEKRRIYDILNVLESISIVTKVGVSCYKFNGTKCLNATLEQMKNSAFVDPLLFEGIQSLPKNPQNEPIIKSLSKFKQSSMTHTSRSNTLTSLSRLLIMCFLATEVKEITQDQLLAIVLKDSTEKTRTRRLNDIVNILSAIHLLEKKTEKSVNVFKWLGGSYANENKPVSSIISPSKMPLKKRKRVKAGSQGSDNETSPLTIEGGPSFSIVDIPQPENSKNEISEISPVPISTVSPSFFQSSTTTCKTPTSSGSNSSGGLHFQFRSPPSKKNKTIPLSSFTTVLGGAPKISPKNLNEIFKSSEQPITNNSNIPVQSPTIPNAGITTTFGKLGSGSIFSQTSGQVSPRVMPSAIKATIFNENNKENVCKPTVSQTTKKPLSPNDNAQQGKITFKIRGTNETTLAPRQPLGLKTDNGVNNQQNIKSPRP</sequence>
<evidence type="ECO:0000313" key="9">
    <source>
        <dbReference type="Proteomes" id="UP000006671"/>
    </source>
</evidence>
<feature type="compositionally biased region" description="Polar residues" evidence="6">
    <location>
        <begin position="729"/>
        <end position="742"/>
    </location>
</feature>
<feature type="compositionally biased region" description="Polar residues" evidence="6">
    <location>
        <begin position="685"/>
        <end position="704"/>
    </location>
</feature>
<keyword evidence="5" id="KW-0539">Nucleus</keyword>
<dbReference type="RefSeq" id="XP_002673350.1">
    <property type="nucleotide sequence ID" value="XM_002673304.1"/>
</dbReference>
<dbReference type="AlphaFoldDB" id="D2VRH8"/>
<dbReference type="Pfam" id="PF02319">
    <property type="entry name" value="WHD_E2F_TDP"/>
    <property type="match status" value="2"/>
</dbReference>
<evidence type="ECO:0000256" key="2">
    <source>
        <dbReference type="ARBA" id="ARBA00023015"/>
    </source>
</evidence>
<dbReference type="Gene3D" id="1.10.10.10">
    <property type="entry name" value="Winged helix-like DNA-binding domain superfamily/Winged helix DNA-binding domain"/>
    <property type="match status" value="2"/>
</dbReference>
<evidence type="ECO:0000256" key="5">
    <source>
        <dbReference type="RuleBase" id="RU003796"/>
    </source>
</evidence>
<dbReference type="VEuPathDB" id="AmoebaDB:NAEGRDRAFT_71591"/>
<proteinExistence type="inferred from homology"/>
<dbReference type="GeneID" id="8854654"/>
<dbReference type="Proteomes" id="UP000006671">
    <property type="component" value="Unassembled WGS sequence"/>
</dbReference>
<dbReference type="GO" id="GO:0000981">
    <property type="term" value="F:DNA-binding transcription factor activity, RNA polymerase II-specific"/>
    <property type="evidence" value="ECO:0007669"/>
    <property type="project" value="TreeGrafter"/>
</dbReference>
<dbReference type="SUPFAM" id="SSF46785">
    <property type="entry name" value="Winged helix' DNA-binding domain"/>
    <property type="match status" value="1"/>
</dbReference>
<dbReference type="InterPro" id="IPR036390">
    <property type="entry name" value="WH_DNA-bd_sf"/>
</dbReference>
<keyword evidence="3 5" id="KW-0238">DNA-binding</keyword>
<comment type="subcellular location">
    <subcellularLocation>
        <location evidence="5">Nucleus</location>
    </subcellularLocation>
</comment>
<dbReference type="InParanoid" id="D2VRH8"/>
<feature type="compositionally biased region" description="Polar residues" evidence="6">
    <location>
        <begin position="505"/>
        <end position="515"/>
    </location>
</feature>
<dbReference type="SMART" id="SM01372">
    <property type="entry name" value="E2F_TDP"/>
    <property type="match status" value="2"/>
</dbReference>